<proteinExistence type="predicted"/>
<comment type="caution">
    <text evidence="1">The sequence shown here is derived from an EMBL/GenBank/DDBJ whole genome shotgun (WGS) entry which is preliminary data.</text>
</comment>
<evidence type="ECO:0000313" key="2">
    <source>
        <dbReference type="Proteomes" id="UP000708148"/>
    </source>
</evidence>
<dbReference type="EMBL" id="CAJHUC010001550">
    <property type="protein sequence ID" value="CAD7701487.1"/>
    <property type="molecule type" value="Genomic_DNA"/>
</dbReference>
<keyword evidence="2" id="KW-1185">Reference proteome</keyword>
<organism evidence="1 2">
    <name type="scientific">Ostreobium quekettii</name>
    <dbReference type="NCBI Taxonomy" id="121088"/>
    <lineage>
        <taxon>Eukaryota</taxon>
        <taxon>Viridiplantae</taxon>
        <taxon>Chlorophyta</taxon>
        <taxon>core chlorophytes</taxon>
        <taxon>Ulvophyceae</taxon>
        <taxon>TCBD clade</taxon>
        <taxon>Bryopsidales</taxon>
        <taxon>Ostreobineae</taxon>
        <taxon>Ostreobiaceae</taxon>
        <taxon>Ostreobium</taxon>
    </lineage>
</organism>
<dbReference type="Proteomes" id="UP000708148">
    <property type="component" value="Unassembled WGS sequence"/>
</dbReference>
<sequence length="166" mass="16906">MRRTELRRAPPCGRLKFEICMDAAAARIKRIAAICRAPRLSSALAQQLGRKAPKLTSLCGVKALLLSKLLGKKKVAPTVVPKVIAKPAAVARVTGAGKPVYPPPMPGHYETAAATKTALLGSAVDAAGTTATAVVDAKTSVAKTGVSALGTGKGLIGSTIDKLLSG</sequence>
<reference evidence="1" key="1">
    <citation type="submission" date="2020-12" db="EMBL/GenBank/DDBJ databases">
        <authorList>
            <person name="Iha C."/>
        </authorList>
    </citation>
    <scope>NUCLEOTIDE SEQUENCE</scope>
</reference>
<gene>
    <name evidence="1" type="ORF">OSTQU699_LOCUS6846</name>
</gene>
<accession>A0A8S1J2V4</accession>
<name>A0A8S1J2V4_9CHLO</name>
<protein>
    <submittedName>
        <fullName evidence="1">Uncharacterized protein</fullName>
    </submittedName>
</protein>
<dbReference type="AlphaFoldDB" id="A0A8S1J2V4"/>
<evidence type="ECO:0000313" key="1">
    <source>
        <dbReference type="EMBL" id="CAD7701487.1"/>
    </source>
</evidence>